<keyword evidence="2" id="KW-1185">Reference proteome</keyword>
<dbReference type="OrthoDB" id="1429617at2"/>
<dbReference type="Proteomes" id="UP000199474">
    <property type="component" value="Unassembled WGS sequence"/>
</dbReference>
<evidence type="ECO:0000313" key="1">
    <source>
        <dbReference type="EMBL" id="SFE11214.1"/>
    </source>
</evidence>
<dbReference type="RefSeq" id="WP_090085802.1">
    <property type="nucleotide sequence ID" value="NZ_FOMR01000008.1"/>
</dbReference>
<evidence type="ECO:0000313" key="2">
    <source>
        <dbReference type="Proteomes" id="UP000199474"/>
    </source>
</evidence>
<dbReference type="SUPFAM" id="SSF52540">
    <property type="entry name" value="P-loop containing nucleoside triphosphate hydrolases"/>
    <property type="match status" value="1"/>
</dbReference>
<gene>
    <name evidence="1" type="ORF">SAMN05216238_108138</name>
</gene>
<dbReference type="EMBL" id="FOMR01000008">
    <property type="protein sequence ID" value="SFE11214.1"/>
    <property type="molecule type" value="Genomic_DNA"/>
</dbReference>
<sequence>MKKTIYLHIGYHKTATTFLQWSIFPKLKKVKLIRKTHAKDLLNEVRLRKLDEDDVLRIRNAFDKKGSDKKPTLISYEGWSGSPFSQKKSKSAYSILQDLRRIFPEEHYDVHLIIGIRKQVDLMTSLYIEFLHQGGNKTEADYIDELERNNKFTNYLYNDYLDAVEKLFGKNYFIFIYENFKKGKDNYLLELLNYLGVKKVPEYSNQQVNRSYGVFQAKMARKLNTLFKTQKNPDGKIPEIKIKLKRNYSKKMAEKLLDKKKKTITLSPRTLLQNKLSFKLHYKRYHMSENLQKKINRYFNEDNEKLAQREGINLPSYYYEDKRETN</sequence>
<dbReference type="STRING" id="640948.SAMN05216238_108138"/>
<proteinExistence type="predicted"/>
<evidence type="ECO:0008006" key="3">
    <source>
        <dbReference type="Google" id="ProtNLM"/>
    </source>
</evidence>
<reference evidence="2" key="1">
    <citation type="submission" date="2016-10" db="EMBL/GenBank/DDBJ databases">
        <authorList>
            <person name="Varghese N."/>
            <person name="Submissions S."/>
        </authorList>
    </citation>
    <scope>NUCLEOTIDE SEQUENCE [LARGE SCALE GENOMIC DNA]</scope>
    <source>
        <strain evidence="2">DSM 22530</strain>
    </source>
</reference>
<dbReference type="Gene3D" id="3.40.50.300">
    <property type="entry name" value="P-loop containing nucleotide triphosphate hydrolases"/>
    <property type="match status" value="1"/>
</dbReference>
<organism evidence="1 2">
    <name type="scientific">Lentibacillus persicus</name>
    <dbReference type="NCBI Taxonomy" id="640948"/>
    <lineage>
        <taxon>Bacteria</taxon>
        <taxon>Bacillati</taxon>
        <taxon>Bacillota</taxon>
        <taxon>Bacilli</taxon>
        <taxon>Bacillales</taxon>
        <taxon>Bacillaceae</taxon>
        <taxon>Lentibacillus</taxon>
    </lineage>
</organism>
<dbReference type="InterPro" id="IPR027417">
    <property type="entry name" value="P-loop_NTPase"/>
</dbReference>
<protein>
    <recommendedName>
        <fullName evidence="3">Sulfotransferase domain-containing protein</fullName>
    </recommendedName>
</protein>
<accession>A0A1I1XV87</accession>
<name>A0A1I1XV87_9BACI</name>
<dbReference type="AlphaFoldDB" id="A0A1I1XV87"/>